<evidence type="ECO:0000313" key="9">
    <source>
        <dbReference type="EMBL" id="MBO3793893.1"/>
    </source>
</evidence>
<keyword evidence="3 6" id="KW-0812">Transmembrane</keyword>
<feature type="transmembrane region" description="Helical" evidence="7">
    <location>
        <begin position="253"/>
        <end position="279"/>
    </location>
</feature>
<feature type="transmembrane region" description="Helical" evidence="7">
    <location>
        <begin position="217"/>
        <end position="241"/>
    </location>
</feature>
<feature type="transmembrane region" description="Helical" evidence="7">
    <location>
        <begin position="144"/>
        <end position="162"/>
    </location>
</feature>
<reference evidence="9" key="2">
    <citation type="submission" date="2021-03" db="EMBL/GenBank/DDBJ databases">
        <title>Isolation of Bacillus subtilis from fermented food sample.</title>
        <authorList>
            <person name="Lakshmanan V."/>
            <person name="Athira K."/>
            <person name="Rajagopal K."/>
        </authorList>
    </citation>
    <scope>NUCLEOTIDE SEQUENCE</scope>
    <source>
        <strain evidence="9">S1</strain>
    </source>
</reference>
<evidence type="ECO:0000256" key="5">
    <source>
        <dbReference type="ARBA" id="ARBA00023136"/>
    </source>
</evidence>
<feature type="transmembrane region" description="Helical" evidence="7">
    <location>
        <begin position="383"/>
        <end position="401"/>
    </location>
</feature>
<name>A0A0A1MCG3_BACIU</name>
<dbReference type="GO" id="GO:0016020">
    <property type="term" value="C:membrane"/>
    <property type="evidence" value="ECO:0007669"/>
    <property type="project" value="UniProtKB-SubCell"/>
</dbReference>
<feature type="transmembrane region" description="Helical" evidence="7">
    <location>
        <begin position="299"/>
        <end position="322"/>
    </location>
</feature>
<dbReference type="Proteomes" id="UP000076442">
    <property type="component" value="Unassembled WGS sequence"/>
</dbReference>
<evidence type="ECO:0000313" key="11">
    <source>
        <dbReference type="Proteomes" id="UP000076442"/>
    </source>
</evidence>
<proteinExistence type="inferred from homology"/>
<evidence type="ECO:0000256" key="7">
    <source>
        <dbReference type="SAM" id="Phobius"/>
    </source>
</evidence>
<dbReference type="RefSeq" id="WP_003245615.1">
    <property type="nucleotide sequence ID" value="NZ_AP024621.1"/>
</dbReference>
<gene>
    <name evidence="10" type="primary">yhdH</name>
    <name evidence="8" type="ORF">B4122_0449</name>
    <name evidence="9" type="ORF">J5227_06025</name>
    <name evidence="10" type="ORF">QL281_17650</name>
</gene>
<comment type="similarity">
    <text evidence="6">Belongs to the sodium:neurotransmitter symporter (SNF) (TC 2.A.22) family.</text>
</comment>
<dbReference type="Proteomes" id="UP001229422">
    <property type="component" value="Chromosome"/>
</dbReference>
<reference evidence="8 11" key="1">
    <citation type="submission" date="2015-09" db="EMBL/GenBank/DDBJ databases">
        <title>Spore heat resistance.</title>
        <authorList>
            <person name="Boekhorst J."/>
            <person name="Berendsen E.M."/>
            <person name="Wells-Bennik M.H."/>
            <person name="Kuipers O.P."/>
        </authorList>
    </citation>
    <scope>NUCLEOTIDE SEQUENCE [LARGE SCALE GENOMIC DNA]</scope>
    <source>
        <strain evidence="8 11">B4122</strain>
    </source>
</reference>
<dbReference type="GO" id="GO:0015293">
    <property type="term" value="F:symporter activity"/>
    <property type="evidence" value="ECO:0007669"/>
    <property type="project" value="UniProtKB-KW"/>
</dbReference>
<comment type="subcellular location">
    <subcellularLocation>
        <location evidence="1">Membrane</location>
        <topology evidence="1">Multi-pass membrane protein</topology>
    </subcellularLocation>
</comment>
<feature type="transmembrane region" description="Helical" evidence="7">
    <location>
        <begin position="87"/>
        <end position="117"/>
    </location>
</feature>
<dbReference type="InterPro" id="IPR047218">
    <property type="entry name" value="YocR/YhdH-like"/>
</dbReference>
<keyword evidence="4 7" id="KW-1133">Transmembrane helix</keyword>
<feature type="transmembrane region" description="Helical" evidence="7">
    <location>
        <begin position="422"/>
        <end position="449"/>
    </location>
</feature>
<reference evidence="10" key="3">
    <citation type="submission" date="2023-05" db="EMBL/GenBank/DDBJ databases">
        <title>Complete genome sequence of Bacillus subtilis SRCM117797 isolated from Soybean paste.</title>
        <authorList>
            <person name="Abraha H.B."/>
            <person name="Kim K.-P."/>
            <person name="Ryu M.-S."/>
            <person name="Jeong D.-Y."/>
        </authorList>
    </citation>
    <scope>NUCLEOTIDE SEQUENCE</scope>
    <source>
        <strain evidence="10">SRCM117797</strain>
    </source>
</reference>
<keyword evidence="2 6" id="KW-0813">Transport</keyword>
<dbReference type="CDD" id="cd10336">
    <property type="entry name" value="SLC6sbd_Tyt1-Like"/>
    <property type="match status" value="1"/>
</dbReference>
<keyword evidence="6" id="KW-0769">Symport</keyword>
<protein>
    <recommendedName>
        <fullName evidence="6">Transporter</fullName>
    </recommendedName>
</protein>
<dbReference type="Proteomes" id="UP000665181">
    <property type="component" value="Unassembled WGS sequence"/>
</dbReference>
<dbReference type="EMBL" id="LJZV01000002">
    <property type="protein sequence ID" value="KZD94692.1"/>
    <property type="molecule type" value="Genomic_DNA"/>
</dbReference>
<dbReference type="AlphaFoldDB" id="A0A0A1MCG3"/>
<evidence type="ECO:0000256" key="4">
    <source>
        <dbReference type="ARBA" id="ARBA00022989"/>
    </source>
</evidence>
<dbReference type="InterPro" id="IPR000175">
    <property type="entry name" value="Na/ntran_symport"/>
</dbReference>
<dbReference type="SMR" id="A0A0A1MCG3"/>
<dbReference type="InterPro" id="IPR037272">
    <property type="entry name" value="SNS_sf"/>
</dbReference>
<sequence length="451" mass="48942">MSEQKPVQWASKIGFVMAAAGSAIGLGAIWKFPYVAGTNGGGAFFLIFVLFTILLGYPLLVGEFIFGRRNQTNAIDAYKKEAPRSAWFLTGWIGVAACFLVLSFYSVIGGWILLYIVKTASGSLSGLSQAQYGALFASIIQNPVQTLAAQLVFMALTVLVVARGVQKGIERVSAVMMPILFLLFILLVLRSLTLNGAMEGVKFLLVPHFGDLTPESILFALGQAFFTLTLGVSVMVTYSSYLPKTQNIPRSAASIVLMNIIVTLLAGLAIFPAVFSFGFQPNEGPTLLFTVLPAVFEQLPFGTLFFIGFLVAFLFAALTSAFSMVEIIVATIGKGDEKKRKKLSWTSGLLIFLVGIPCCLSYGVLSDVHLFGKTFFDIADFTVSNVLMPSGALLISLFIPLKISKSELLAEMRNGSNAGKAFFYTWFYLLRFIVPLAIIIVFLNLIGILSF</sequence>
<dbReference type="PANTHER" id="PTHR42948">
    <property type="entry name" value="TRANSPORTER"/>
    <property type="match status" value="1"/>
</dbReference>
<evidence type="ECO:0000256" key="3">
    <source>
        <dbReference type="ARBA" id="ARBA00022692"/>
    </source>
</evidence>
<organism evidence="9 12">
    <name type="scientific">Bacillus subtilis</name>
    <dbReference type="NCBI Taxonomy" id="1423"/>
    <lineage>
        <taxon>Bacteria</taxon>
        <taxon>Bacillati</taxon>
        <taxon>Bacillota</taxon>
        <taxon>Bacilli</taxon>
        <taxon>Bacillales</taxon>
        <taxon>Bacillaceae</taxon>
        <taxon>Bacillus</taxon>
    </lineage>
</organism>
<dbReference type="PROSITE" id="PS00610">
    <property type="entry name" value="NA_NEUROTRAN_SYMP_1"/>
    <property type="match status" value="1"/>
</dbReference>
<dbReference type="PROSITE" id="PS50267">
    <property type="entry name" value="NA_NEUROTRAN_SYMP_3"/>
    <property type="match status" value="1"/>
</dbReference>
<accession>A0A0A1MCG3</accession>
<feature type="transmembrane region" description="Helical" evidence="7">
    <location>
        <begin position="12"/>
        <end position="30"/>
    </location>
</feature>
<dbReference type="SUPFAM" id="SSF161070">
    <property type="entry name" value="SNF-like"/>
    <property type="match status" value="1"/>
</dbReference>
<dbReference type="Pfam" id="PF00209">
    <property type="entry name" value="SNF"/>
    <property type="match status" value="2"/>
</dbReference>
<feature type="transmembrane region" description="Helical" evidence="7">
    <location>
        <begin position="343"/>
        <end position="363"/>
    </location>
</feature>
<dbReference type="EMBL" id="JAGFPW010000003">
    <property type="protein sequence ID" value="MBO3793893.1"/>
    <property type="molecule type" value="Genomic_DNA"/>
</dbReference>
<evidence type="ECO:0000256" key="6">
    <source>
        <dbReference type="RuleBase" id="RU003732"/>
    </source>
</evidence>
<dbReference type="PRINTS" id="PR00176">
    <property type="entry name" value="NANEUSMPORT"/>
</dbReference>
<dbReference type="EMBL" id="CP125292">
    <property type="protein sequence ID" value="WHM20613.1"/>
    <property type="molecule type" value="Genomic_DNA"/>
</dbReference>
<evidence type="ECO:0000256" key="1">
    <source>
        <dbReference type="ARBA" id="ARBA00004141"/>
    </source>
</evidence>
<evidence type="ECO:0000313" key="12">
    <source>
        <dbReference type="Proteomes" id="UP000665181"/>
    </source>
</evidence>
<dbReference type="NCBIfam" id="NF037979">
    <property type="entry name" value="Na_transp"/>
    <property type="match status" value="1"/>
</dbReference>
<feature type="transmembrane region" description="Helical" evidence="7">
    <location>
        <begin position="174"/>
        <end position="197"/>
    </location>
</feature>
<evidence type="ECO:0000313" key="8">
    <source>
        <dbReference type="EMBL" id="KZD94692.1"/>
    </source>
</evidence>
<feature type="transmembrane region" description="Helical" evidence="7">
    <location>
        <begin position="42"/>
        <end position="66"/>
    </location>
</feature>
<evidence type="ECO:0000256" key="2">
    <source>
        <dbReference type="ARBA" id="ARBA00022448"/>
    </source>
</evidence>
<keyword evidence="5 7" id="KW-0472">Membrane</keyword>
<dbReference type="PANTHER" id="PTHR42948:SF1">
    <property type="entry name" value="TRANSPORTER"/>
    <property type="match status" value="1"/>
</dbReference>
<evidence type="ECO:0000313" key="10">
    <source>
        <dbReference type="EMBL" id="WHM20613.1"/>
    </source>
</evidence>